<evidence type="ECO:0000313" key="2">
    <source>
        <dbReference type="Proteomes" id="UP000631114"/>
    </source>
</evidence>
<proteinExistence type="predicted"/>
<dbReference type="AlphaFoldDB" id="A0A835HWV6"/>
<dbReference type="Proteomes" id="UP000631114">
    <property type="component" value="Unassembled WGS sequence"/>
</dbReference>
<comment type="caution">
    <text evidence="1">The sequence shown here is derived from an EMBL/GenBank/DDBJ whole genome shotgun (WGS) entry which is preliminary data.</text>
</comment>
<protein>
    <recommendedName>
        <fullName evidence="3">RNase H type-1 domain-containing protein</fullName>
    </recommendedName>
</protein>
<keyword evidence="2" id="KW-1185">Reference proteome</keyword>
<reference evidence="1 2" key="1">
    <citation type="submission" date="2020-10" db="EMBL/GenBank/DDBJ databases">
        <title>The Coptis chinensis genome and diversification of protoberbering-type alkaloids.</title>
        <authorList>
            <person name="Wang B."/>
            <person name="Shu S."/>
            <person name="Song C."/>
            <person name="Liu Y."/>
        </authorList>
    </citation>
    <scope>NUCLEOTIDE SEQUENCE [LARGE SCALE GENOMIC DNA]</scope>
    <source>
        <strain evidence="1">HL-2020</strain>
        <tissue evidence="1">Leaf</tissue>
    </source>
</reference>
<gene>
    <name evidence="1" type="ORF">IFM89_027718</name>
</gene>
<dbReference type="OrthoDB" id="1984998at2759"/>
<evidence type="ECO:0000313" key="1">
    <source>
        <dbReference type="EMBL" id="KAF9606674.1"/>
    </source>
</evidence>
<sequence>MLELYAFKCQQNHIKTQRTRFTQIALAFSNGHIPWVLKSRWERATAALSYYRISHTWRETNFSADAAAKHGATLDQDDFVWSVERPPFVTRLENQDQLYFRFP</sequence>
<dbReference type="EMBL" id="JADFTS010000005">
    <property type="protein sequence ID" value="KAF9606674.1"/>
    <property type="molecule type" value="Genomic_DNA"/>
</dbReference>
<name>A0A835HWV6_9MAGN</name>
<accession>A0A835HWV6</accession>
<evidence type="ECO:0008006" key="3">
    <source>
        <dbReference type="Google" id="ProtNLM"/>
    </source>
</evidence>
<organism evidence="1 2">
    <name type="scientific">Coptis chinensis</name>
    <dbReference type="NCBI Taxonomy" id="261450"/>
    <lineage>
        <taxon>Eukaryota</taxon>
        <taxon>Viridiplantae</taxon>
        <taxon>Streptophyta</taxon>
        <taxon>Embryophyta</taxon>
        <taxon>Tracheophyta</taxon>
        <taxon>Spermatophyta</taxon>
        <taxon>Magnoliopsida</taxon>
        <taxon>Ranunculales</taxon>
        <taxon>Ranunculaceae</taxon>
        <taxon>Coptidoideae</taxon>
        <taxon>Coptis</taxon>
    </lineage>
</organism>